<feature type="domain" description="HTH araC/xylS-type" evidence="6">
    <location>
        <begin position="175"/>
        <end position="273"/>
    </location>
</feature>
<name>A0A4S3PVL3_9BACI</name>
<evidence type="ECO:0000256" key="4">
    <source>
        <dbReference type="PROSITE-ProRule" id="PRU00169"/>
    </source>
</evidence>
<dbReference type="InterPro" id="IPR018062">
    <property type="entry name" value="HTH_AraC-typ_CS"/>
</dbReference>
<dbReference type="SMART" id="SM00448">
    <property type="entry name" value="REC"/>
    <property type="match status" value="1"/>
</dbReference>
<dbReference type="GO" id="GO:0000160">
    <property type="term" value="P:phosphorelay signal transduction system"/>
    <property type="evidence" value="ECO:0007669"/>
    <property type="project" value="InterPro"/>
</dbReference>
<evidence type="ECO:0000313" key="9">
    <source>
        <dbReference type="Proteomes" id="UP000306477"/>
    </source>
</evidence>
<reference evidence="8 9" key="1">
    <citation type="journal article" date="2019" name="Indoor Air">
        <title>Impacts of indoor surface finishes on bacterial viability.</title>
        <authorList>
            <person name="Hu J."/>
            <person name="Maamar S.B."/>
            <person name="Glawe A.J."/>
            <person name="Gottel N."/>
            <person name="Gilbert J.A."/>
            <person name="Hartmann E.M."/>
        </authorList>
    </citation>
    <scope>NUCLEOTIDE SEQUENCE [LARGE SCALE GENOMIC DNA]</scope>
    <source>
        <strain evidence="8 9">AF060A6</strain>
    </source>
</reference>
<evidence type="ECO:0000256" key="2">
    <source>
        <dbReference type="ARBA" id="ARBA00023125"/>
    </source>
</evidence>
<dbReference type="GO" id="GO:0003700">
    <property type="term" value="F:DNA-binding transcription factor activity"/>
    <property type="evidence" value="ECO:0007669"/>
    <property type="project" value="InterPro"/>
</dbReference>
<dbReference type="PROSITE" id="PS00041">
    <property type="entry name" value="HTH_ARAC_FAMILY_1"/>
    <property type="match status" value="1"/>
</dbReference>
<feature type="domain" description="Response regulatory" evidence="7">
    <location>
        <begin position="2"/>
        <end position="119"/>
    </location>
</feature>
<evidence type="ECO:0000256" key="1">
    <source>
        <dbReference type="ARBA" id="ARBA00023015"/>
    </source>
</evidence>
<dbReference type="EMBL" id="SLUB01000007">
    <property type="protein sequence ID" value="THE13860.1"/>
    <property type="molecule type" value="Genomic_DNA"/>
</dbReference>
<dbReference type="OrthoDB" id="9794370at2"/>
<evidence type="ECO:0000313" key="8">
    <source>
        <dbReference type="EMBL" id="THE13860.1"/>
    </source>
</evidence>
<dbReference type="Pfam" id="PF12833">
    <property type="entry name" value="HTH_18"/>
    <property type="match status" value="1"/>
</dbReference>
<keyword evidence="2" id="KW-0238">DNA-binding</keyword>
<dbReference type="GO" id="GO:0043565">
    <property type="term" value="F:sequence-specific DNA binding"/>
    <property type="evidence" value="ECO:0007669"/>
    <property type="project" value="InterPro"/>
</dbReference>
<dbReference type="Gene3D" id="3.40.50.2300">
    <property type="match status" value="1"/>
</dbReference>
<organism evidence="8 9">
    <name type="scientific">Bacillus timonensis</name>
    <dbReference type="NCBI Taxonomy" id="1033734"/>
    <lineage>
        <taxon>Bacteria</taxon>
        <taxon>Bacillati</taxon>
        <taxon>Bacillota</taxon>
        <taxon>Bacilli</taxon>
        <taxon>Bacillales</taxon>
        <taxon>Bacillaceae</taxon>
        <taxon>Bacillus</taxon>
    </lineage>
</organism>
<keyword evidence="1" id="KW-0805">Transcription regulation</keyword>
<dbReference type="Pfam" id="PF00072">
    <property type="entry name" value="Response_reg"/>
    <property type="match status" value="1"/>
</dbReference>
<dbReference type="InterPro" id="IPR020449">
    <property type="entry name" value="Tscrpt_reg_AraC-type_HTH"/>
</dbReference>
<comment type="caution">
    <text evidence="8">The sequence shown here is derived from an EMBL/GenBank/DDBJ whole genome shotgun (WGS) entry which is preliminary data.</text>
</comment>
<dbReference type="PROSITE" id="PS50110">
    <property type="entry name" value="RESPONSE_REGULATORY"/>
    <property type="match status" value="1"/>
</dbReference>
<protein>
    <submittedName>
        <fullName evidence="8">Response regulator</fullName>
    </submittedName>
</protein>
<dbReference type="CDD" id="cd17536">
    <property type="entry name" value="REC_YesN-like"/>
    <property type="match status" value="1"/>
</dbReference>
<dbReference type="PRINTS" id="PR00032">
    <property type="entry name" value="HTHARAC"/>
</dbReference>
<dbReference type="InterPro" id="IPR018060">
    <property type="entry name" value="HTH_AraC"/>
</dbReference>
<sequence>MKVMIVDDELFERKAITKIIQTECRDVEVIGEAPNGRVAIEKATHLKPDLILMDIKMPGIDGVEAVKRIKQLHPDIKFIMVSAFNTFEYAKEVMQQGVKEYILKPSRKADVIAAIDRVKTEITEERRQIEEQAELKNRMKELLVLAQKEGITSISEDHPHSTELWKSNQLHGILSKAKKYIDLRYYESLTLEEVAEYVELSPYHFSKLFKEKMGVTFIDYLTTVRVDHAKKEMDDPSKSLKEICYSVGYKDPNYFSRVFKKYTGMSPSEYRSITLK</sequence>
<gene>
    <name evidence="8" type="ORF">E1I69_06040</name>
</gene>
<keyword evidence="9" id="KW-1185">Reference proteome</keyword>
<dbReference type="Gene3D" id="1.10.10.60">
    <property type="entry name" value="Homeodomain-like"/>
    <property type="match status" value="2"/>
</dbReference>
<evidence type="ECO:0000259" key="6">
    <source>
        <dbReference type="PROSITE" id="PS01124"/>
    </source>
</evidence>
<dbReference type="InterPro" id="IPR009057">
    <property type="entry name" value="Homeodomain-like_sf"/>
</dbReference>
<dbReference type="PANTHER" id="PTHR43280">
    <property type="entry name" value="ARAC-FAMILY TRANSCRIPTIONAL REGULATOR"/>
    <property type="match status" value="1"/>
</dbReference>
<dbReference type="SUPFAM" id="SSF46689">
    <property type="entry name" value="Homeodomain-like"/>
    <property type="match status" value="2"/>
</dbReference>
<keyword evidence="5" id="KW-0175">Coiled coil</keyword>
<dbReference type="AlphaFoldDB" id="A0A4S3PVL3"/>
<dbReference type="PROSITE" id="PS01124">
    <property type="entry name" value="HTH_ARAC_FAMILY_2"/>
    <property type="match status" value="1"/>
</dbReference>
<dbReference type="InterPro" id="IPR001789">
    <property type="entry name" value="Sig_transdc_resp-reg_receiver"/>
</dbReference>
<dbReference type="SUPFAM" id="SSF52172">
    <property type="entry name" value="CheY-like"/>
    <property type="match status" value="1"/>
</dbReference>
<dbReference type="PANTHER" id="PTHR43280:SF2">
    <property type="entry name" value="HTH-TYPE TRANSCRIPTIONAL REGULATOR EXSA"/>
    <property type="match status" value="1"/>
</dbReference>
<dbReference type="SMART" id="SM00342">
    <property type="entry name" value="HTH_ARAC"/>
    <property type="match status" value="1"/>
</dbReference>
<evidence type="ECO:0000256" key="3">
    <source>
        <dbReference type="ARBA" id="ARBA00023163"/>
    </source>
</evidence>
<proteinExistence type="predicted"/>
<evidence type="ECO:0000259" key="7">
    <source>
        <dbReference type="PROSITE" id="PS50110"/>
    </source>
</evidence>
<dbReference type="InterPro" id="IPR011006">
    <property type="entry name" value="CheY-like_superfamily"/>
</dbReference>
<keyword evidence="4" id="KW-0597">Phosphoprotein</keyword>
<feature type="coiled-coil region" evidence="5">
    <location>
        <begin position="112"/>
        <end position="149"/>
    </location>
</feature>
<accession>A0A4S3PVL3</accession>
<dbReference type="Proteomes" id="UP000306477">
    <property type="component" value="Unassembled WGS sequence"/>
</dbReference>
<feature type="modified residue" description="4-aspartylphosphate" evidence="4">
    <location>
        <position position="54"/>
    </location>
</feature>
<evidence type="ECO:0000256" key="5">
    <source>
        <dbReference type="SAM" id="Coils"/>
    </source>
</evidence>
<keyword evidence="3" id="KW-0804">Transcription</keyword>